<dbReference type="PROSITE" id="PS01009">
    <property type="entry name" value="CRISP_1"/>
    <property type="match status" value="1"/>
</dbReference>
<proteinExistence type="inferred from homology"/>
<feature type="domain" description="SCP" evidence="4">
    <location>
        <begin position="30"/>
        <end position="171"/>
    </location>
</feature>
<dbReference type="Ensembl" id="ENSPFOT00000027180.1">
    <property type="protein sequence ID" value="ENSPFOP00000030861.1"/>
    <property type="gene ID" value="ENSPFOG00000024241.1"/>
</dbReference>
<sequence>FNLLCILGFAAALQVPGTLAEVSITRTTSTEQTEIVNKHNTLRRGVQPTASNMMKMSWNKEAATNAEKWAATCSMKHSPASSRVISTSGCGENLYMASFKNSWSNAIQAWYNEVANFRYGVGSINGGVVGHYTQVVWATSKNIGCAMAYCPNSTYKYFYVCHYCPPGNYNLTNPYKSGTSCGDCPSACDNKLCSKCKNICLQPNCNDQQSSCPKPQQRSACSHSCFCQNEIS</sequence>
<dbReference type="PROSITE" id="PS01010">
    <property type="entry name" value="CRISP_2"/>
    <property type="match status" value="1"/>
</dbReference>
<dbReference type="Proteomes" id="UP000028760">
    <property type="component" value="Unassembled WGS sequence"/>
</dbReference>
<feature type="chain" id="PRO_5001921375" description="SCP domain-containing protein" evidence="3">
    <location>
        <begin position="21"/>
        <end position="232"/>
    </location>
</feature>
<dbReference type="GeneTree" id="ENSGT00940000162013"/>
<dbReference type="InterPro" id="IPR001283">
    <property type="entry name" value="CRISP-related"/>
</dbReference>
<name>A0A096MHH0_POEFO</name>
<evidence type="ECO:0000313" key="6">
    <source>
        <dbReference type="Proteomes" id="UP000028760"/>
    </source>
</evidence>
<dbReference type="PANTHER" id="PTHR10334">
    <property type="entry name" value="CYSTEINE-RICH SECRETORY PROTEIN-RELATED"/>
    <property type="match status" value="1"/>
</dbReference>
<keyword evidence="2" id="KW-1015">Disulfide bond</keyword>
<evidence type="ECO:0000256" key="1">
    <source>
        <dbReference type="ARBA" id="ARBA00009923"/>
    </source>
</evidence>
<dbReference type="eggNOG" id="KOG3017">
    <property type="taxonomic scope" value="Eukaryota"/>
</dbReference>
<dbReference type="InterPro" id="IPR018244">
    <property type="entry name" value="Allrgn_V5/Tpx1_CS"/>
</dbReference>
<dbReference type="InterPro" id="IPR035940">
    <property type="entry name" value="CAP_sf"/>
</dbReference>
<dbReference type="AlphaFoldDB" id="A0A096MHH0"/>
<dbReference type="GO" id="GO:0005576">
    <property type="term" value="C:extracellular region"/>
    <property type="evidence" value="ECO:0007669"/>
    <property type="project" value="InterPro"/>
</dbReference>
<feature type="signal peptide" evidence="3">
    <location>
        <begin position="1"/>
        <end position="20"/>
    </location>
</feature>
<keyword evidence="3" id="KW-0732">Signal</keyword>
<dbReference type="FunFam" id="3.40.33.10:FF:000005">
    <property type="entry name" value="Cysteine-rich secretory protein 2"/>
    <property type="match status" value="1"/>
</dbReference>
<evidence type="ECO:0000259" key="4">
    <source>
        <dbReference type="SMART" id="SM00198"/>
    </source>
</evidence>
<dbReference type="CDD" id="cd05383">
    <property type="entry name" value="CAP_CRISP"/>
    <property type="match status" value="1"/>
</dbReference>
<dbReference type="EMBL" id="AYCK01000263">
    <property type="status" value="NOT_ANNOTATED_CDS"/>
    <property type="molecule type" value="Genomic_DNA"/>
</dbReference>
<dbReference type="InterPro" id="IPR034117">
    <property type="entry name" value="SCP_CRISP"/>
</dbReference>
<dbReference type="OMA" id="CEYENIY"/>
<reference evidence="5" key="2">
    <citation type="submission" date="2025-08" db="UniProtKB">
        <authorList>
            <consortium name="Ensembl"/>
        </authorList>
    </citation>
    <scope>IDENTIFICATION</scope>
</reference>
<protein>
    <recommendedName>
        <fullName evidence="4">SCP domain-containing protein</fullName>
    </recommendedName>
</protein>
<dbReference type="SUPFAM" id="SSF55797">
    <property type="entry name" value="PR-1-like"/>
    <property type="match status" value="1"/>
</dbReference>
<accession>A0A096MHH0</accession>
<evidence type="ECO:0000256" key="2">
    <source>
        <dbReference type="ARBA" id="ARBA00023157"/>
    </source>
</evidence>
<evidence type="ECO:0000256" key="3">
    <source>
        <dbReference type="SAM" id="SignalP"/>
    </source>
</evidence>
<dbReference type="STRING" id="48698.ENSPFOP00000030861"/>
<dbReference type="Gene3D" id="3.40.33.10">
    <property type="entry name" value="CAP"/>
    <property type="match status" value="1"/>
</dbReference>
<reference evidence="5" key="3">
    <citation type="submission" date="2025-09" db="UniProtKB">
        <authorList>
            <consortium name="Ensembl"/>
        </authorList>
    </citation>
    <scope>IDENTIFICATION</scope>
</reference>
<dbReference type="Pfam" id="PF00188">
    <property type="entry name" value="CAP"/>
    <property type="match status" value="1"/>
</dbReference>
<comment type="similarity">
    <text evidence="1">Belongs to the CRISP family.</text>
</comment>
<dbReference type="SMART" id="SM00198">
    <property type="entry name" value="SCP"/>
    <property type="match status" value="1"/>
</dbReference>
<reference evidence="6" key="1">
    <citation type="submission" date="2013-10" db="EMBL/GenBank/DDBJ databases">
        <authorList>
            <person name="Schartl M."/>
            <person name="Warren W."/>
        </authorList>
    </citation>
    <scope>NUCLEOTIDE SEQUENCE [LARGE SCALE GENOMIC DNA]</scope>
    <source>
        <strain evidence="6">female</strain>
    </source>
</reference>
<dbReference type="InterPro" id="IPR014044">
    <property type="entry name" value="CAP_dom"/>
</dbReference>
<dbReference type="PRINTS" id="PR00837">
    <property type="entry name" value="V5TPXLIKE"/>
</dbReference>
<organism evidence="5 6">
    <name type="scientific">Poecilia formosa</name>
    <name type="common">Amazon molly</name>
    <name type="synonym">Limia formosa</name>
    <dbReference type="NCBI Taxonomy" id="48698"/>
    <lineage>
        <taxon>Eukaryota</taxon>
        <taxon>Metazoa</taxon>
        <taxon>Chordata</taxon>
        <taxon>Craniata</taxon>
        <taxon>Vertebrata</taxon>
        <taxon>Euteleostomi</taxon>
        <taxon>Actinopterygii</taxon>
        <taxon>Neopterygii</taxon>
        <taxon>Teleostei</taxon>
        <taxon>Neoteleostei</taxon>
        <taxon>Acanthomorphata</taxon>
        <taxon>Ovalentaria</taxon>
        <taxon>Atherinomorphae</taxon>
        <taxon>Cyprinodontiformes</taxon>
        <taxon>Poeciliidae</taxon>
        <taxon>Poeciliinae</taxon>
        <taxon>Poecilia</taxon>
    </lineage>
</organism>
<evidence type="ECO:0000313" key="5">
    <source>
        <dbReference type="Ensembl" id="ENSPFOP00000030861.1"/>
    </source>
</evidence>
<keyword evidence="6" id="KW-1185">Reference proteome</keyword>